<dbReference type="InterPro" id="IPR011009">
    <property type="entry name" value="Kinase-like_dom_sf"/>
</dbReference>
<evidence type="ECO:0000313" key="2">
    <source>
        <dbReference type="EMBL" id="PAV85253.1"/>
    </source>
</evidence>
<name>A0A2A2LGC7_9BILA</name>
<protein>
    <recommendedName>
        <fullName evidence="1">CHK kinase-like domain-containing protein</fullName>
    </recommendedName>
</protein>
<accession>A0A2A2LGC7</accession>
<dbReference type="Proteomes" id="UP000218231">
    <property type="component" value="Unassembled WGS sequence"/>
</dbReference>
<dbReference type="Pfam" id="PF07914">
    <property type="entry name" value="DUF1679"/>
    <property type="match status" value="2"/>
</dbReference>
<reference evidence="2 3" key="1">
    <citation type="journal article" date="2017" name="Curr. Biol.">
        <title>Genome architecture and evolution of a unichromosomal asexual nematode.</title>
        <authorList>
            <person name="Fradin H."/>
            <person name="Zegar C."/>
            <person name="Gutwein M."/>
            <person name="Lucas J."/>
            <person name="Kovtun M."/>
            <person name="Corcoran D."/>
            <person name="Baugh L.R."/>
            <person name="Kiontke K."/>
            <person name="Gunsalus K."/>
            <person name="Fitch D.H."/>
            <person name="Piano F."/>
        </authorList>
    </citation>
    <scope>NUCLEOTIDE SEQUENCE [LARGE SCALE GENOMIC DNA]</scope>
    <source>
        <strain evidence="2">PF1309</strain>
    </source>
</reference>
<dbReference type="AlphaFoldDB" id="A0A2A2LGC7"/>
<dbReference type="InterPro" id="IPR012877">
    <property type="entry name" value="Dhs-27"/>
</dbReference>
<dbReference type="SUPFAM" id="SSF56112">
    <property type="entry name" value="Protein kinase-like (PK-like)"/>
    <property type="match status" value="1"/>
</dbReference>
<proteinExistence type="predicted"/>
<keyword evidence="3" id="KW-1185">Reference proteome</keyword>
<gene>
    <name evidence="2" type="ORF">WR25_18530</name>
</gene>
<comment type="caution">
    <text evidence="2">The sequence shown here is derived from an EMBL/GenBank/DDBJ whole genome shotgun (WGS) entry which is preliminary data.</text>
</comment>
<dbReference type="EMBL" id="LIAE01006793">
    <property type="protein sequence ID" value="PAV85253.1"/>
    <property type="molecule type" value="Genomic_DNA"/>
</dbReference>
<evidence type="ECO:0000313" key="3">
    <source>
        <dbReference type="Proteomes" id="UP000218231"/>
    </source>
</evidence>
<feature type="domain" description="CHK kinase-like" evidence="1">
    <location>
        <begin position="156"/>
        <end position="316"/>
    </location>
</feature>
<dbReference type="PANTHER" id="PTHR23020:SF8">
    <property type="entry name" value="CHK KINASE-LIKE DOMAIN-CONTAINING PROTEIN"/>
    <property type="match status" value="1"/>
</dbReference>
<sequence>MSLSQPSDGIEQCHVEWTDLERVLQKSLHTNATFGAKKKSTNVGLGVGFNSRICLIEPDWIGSKDGDNLSDRFILKISSQLAMKEYSDLQAQIKGEEAAFKITDVELKMMEPAVKMLHNVECFMYDKITTANNGLITPRIFGKQSFSPENQLRGFIAMEQMTDLENVMIHQNVTAKEMEQPLRNLAKLQALGETFNDEERKHVHNNVFTNYYQYIFSVPMVTALSQAISKGGRDHLKAKADKMISLIPEYCSPEGYAKHDKLHEALDHDFPMCNFGCVAFDLARIFSAGMDPKERQQNTVELLETYHRILTEELKGQNIPYTVDQIVDRVVGKVEALLDDLLYYHETNSKRTAKIPATIEKKHSVDRDEEYIEASIAH</sequence>
<dbReference type="PANTHER" id="PTHR23020">
    <property type="entry name" value="UNCHARACTERIZED NUCLEAR HORMONE RECEPTOR-RELATED"/>
    <property type="match status" value="1"/>
</dbReference>
<evidence type="ECO:0000259" key="1">
    <source>
        <dbReference type="SMART" id="SM00587"/>
    </source>
</evidence>
<dbReference type="InterPro" id="IPR015897">
    <property type="entry name" value="CHK_kinase-like"/>
</dbReference>
<dbReference type="InterPro" id="IPR052961">
    <property type="entry name" value="Oxido-Kinase-like_Enzymes"/>
</dbReference>
<organism evidence="2 3">
    <name type="scientific">Diploscapter pachys</name>
    <dbReference type="NCBI Taxonomy" id="2018661"/>
    <lineage>
        <taxon>Eukaryota</taxon>
        <taxon>Metazoa</taxon>
        <taxon>Ecdysozoa</taxon>
        <taxon>Nematoda</taxon>
        <taxon>Chromadorea</taxon>
        <taxon>Rhabditida</taxon>
        <taxon>Rhabditina</taxon>
        <taxon>Rhabditomorpha</taxon>
        <taxon>Rhabditoidea</taxon>
        <taxon>Rhabditidae</taxon>
        <taxon>Diploscapter</taxon>
    </lineage>
</organism>
<dbReference type="SMART" id="SM00587">
    <property type="entry name" value="CHK"/>
    <property type="match status" value="1"/>
</dbReference>